<dbReference type="SUPFAM" id="SSF158472">
    <property type="entry name" value="HAMP domain-like"/>
    <property type="match status" value="1"/>
</dbReference>
<evidence type="ECO:0000313" key="13">
    <source>
        <dbReference type="Proteomes" id="UP000628736"/>
    </source>
</evidence>
<dbReference type="CDD" id="cd00082">
    <property type="entry name" value="HisKA"/>
    <property type="match status" value="1"/>
</dbReference>
<keyword evidence="13" id="KW-1185">Reference proteome</keyword>
<accession>A0A8J6J9D1</accession>
<dbReference type="SUPFAM" id="SSF55874">
    <property type="entry name" value="ATPase domain of HSP90 chaperone/DNA topoisomerase II/histidine kinase"/>
    <property type="match status" value="1"/>
</dbReference>
<comment type="subcellular location">
    <subcellularLocation>
        <location evidence="2">Membrane</location>
    </subcellularLocation>
</comment>
<feature type="transmembrane region" description="Helical" evidence="9">
    <location>
        <begin position="182"/>
        <end position="201"/>
    </location>
</feature>
<dbReference type="Pfam" id="PF00672">
    <property type="entry name" value="HAMP"/>
    <property type="match status" value="1"/>
</dbReference>
<dbReference type="Gene3D" id="6.10.340.10">
    <property type="match status" value="1"/>
</dbReference>
<dbReference type="EC" id="2.7.13.3" evidence="3"/>
<sequence length="500" mass="54359">MLGKRLAESLTVRVFLITVLILFGAGAVTFGLIAWATPSTYTAVVNDDLTRQVKALAVKLEQSSYRDCGPLLDDFIRASGAQAMLVGPDGALADTGAQLAVQPLYEDSTMVITASGNLGEADAAIARAEGTSVAGDMVSVTMSEQDTIVTEVRFSDGEDPYSLYVTPRMEAENLAVRALVQMAPWLLLVLLVFSLLCAFGYSRYITRPIVRLSGIAQKMAGLDFHWECGERRRDEIGQLGRSLDQMSHRLSASLAELEAANQTLRGEIERERERQRQRTAFFSAASHELKTPVTILKGQLTGMLEGVDVYRDRDKYLLRSLQVTGRMESLIQEMLNISRVEQGIVTVEREAVGLAALLEKQLSQDAGLLEQRGQRLSACLTTEITVVGDPSLLGKAVGNLLSNAALYSPEGAEIRVWCGLLDGCPALTVENTGAHIGEEALPHLFEAFYRAEASRNRSTGGSGLGLYLVKMILERHGATCTIENTPEGVRASVRFLEEVS</sequence>
<dbReference type="Pfam" id="PF00512">
    <property type="entry name" value="HisKA"/>
    <property type="match status" value="1"/>
</dbReference>
<dbReference type="InterPro" id="IPR005467">
    <property type="entry name" value="His_kinase_dom"/>
</dbReference>
<organism evidence="12 13">
    <name type="scientific">Flintibacter hominis</name>
    <dbReference type="NCBI Taxonomy" id="2763048"/>
    <lineage>
        <taxon>Bacteria</taxon>
        <taxon>Bacillati</taxon>
        <taxon>Bacillota</taxon>
        <taxon>Clostridia</taxon>
        <taxon>Eubacteriales</taxon>
        <taxon>Flintibacter</taxon>
    </lineage>
</organism>
<reference evidence="12" key="1">
    <citation type="submission" date="2020-08" db="EMBL/GenBank/DDBJ databases">
        <title>Genome public.</title>
        <authorList>
            <person name="Liu C."/>
            <person name="Sun Q."/>
        </authorList>
    </citation>
    <scope>NUCLEOTIDE SEQUENCE</scope>
    <source>
        <strain evidence="12">NSJ-23</strain>
    </source>
</reference>
<keyword evidence="9" id="KW-1133">Transmembrane helix</keyword>
<dbReference type="GO" id="GO:0016036">
    <property type="term" value="P:cellular response to phosphate starvation"/>
    <property type="evidence" value="ECO:0007669"/>
    <property type="project" value="TreeGrafter"/>
</dbReference>
<gene>
    <name evidence="12" type="ORF">H8S11_10325</name>
</gene>
<evidence type="ECO:0000256" key="8">
    <source>
        <dbReference type="SAM" id="Coils"/>
    </source>
</evidence>
<keyword evidence="4" id="KW-0597">Phosphoprotein</keyword>
<dbReference type="PANTHER" id="PTHR45453">
    <property type="entry name" value="PHOSPHATE REGULON SENSOR PROTEIN PHOR"/>
    <property type="match status" value="1"/>
</dbReference>
<keyword evidence="7" id="KW-0902">Two-component regulatory system</keyword>
<keyword evidence="9" id="KW-0812">Transmembrane</keyword>
<feature type="domain" description="HAMP" evidence="11">
    <location>
        <begin position="203"/>
        <end position="255"/>
    </location>
</feature>
<evidence type="ECO:0000259" key="10">
    <source>
        <dbReference type="PROSITE" id="PS50109"/>
    </source>
</evidence>
<evidence type="ECO:0000256" key="6">
    <source>
        <dbReference type="ARBA" id="ARBA00022777"/>
    </source>
</evidence>
<dbReference type="SUPFAM" id="SSF47384">
    <property type="entry name" value="Homodimeric domain of signal transducing histidine kinase"/>
    <property type="match status" value="1"/>
</dbReference>
<keyword evidence="5" id="KW-0808">Transferase</keyword>
<comment type="caution">
    <text evidence="12">The sequence shown here is derived from an EMBL/GenBank/DDBJ whole genome shotgun (WGS) entry which is preliminary data.</text>
</comment>
<feature type="coiled-coil region" evidence="8">
    <location>
        <begin position="243"/>
        <end position="274"/>
    </location>
</feature>
<evidence type="ECO:0000256" key="2">
    <source>
        <dbReference type="ARBA" id="ARBA00004370"/>
    </source>
</evidence>
<dbReference type="SMART" id="SM00388">
    <property type="entry name" value="HisKA"/>
    <property type="match status" value="1"/>
</dbReference>
<evidence type="ECO:0000259" key="11">
    <source>
        <dbReference type="PROSITE" id="PS50885"/>
    </source>
</evidence>
<dbReference type="SMART" id="SM00304">
    <property type="entry name" value="HAMP"/>
    <property type="match status" value="1"/>
</dbReference>
<evidence type="ECO:0000256" key="3">
    <source>
        <dbReference type="ARBA" id="ARBA00012438"/>
    </source>
</evidence>
<dbReference type="InterPro" id="IPR003661">
    <property type="entry name" value="HisK_dim/P_dom"/>
</dbReference>
<feature type="domain" description="Histidine kinase" evidence="10">
    <location>
        <begin position="284"/>
        <end position="499"/>
    </location>
</feature>
<evidence type="ECO:0000256" key="7">
    <source>
        <dbReference type="ARBA" id="ARBA00023012"/>
    </source>
</evidence>
<dbReference type="GO" id="GO:0000155">
    <property type="term" value="F:phosphorelay sensor kinase activity"/>
    <property type="evidence" value="ECO:0007669"/>
    <property type="project" value="InterPro"/>
</dbReference>
<dbReference type="PROSITE" id="PS50109">
    <property type="entry name" value="HIS_KIN"/>
    <property type="match status" value="1"/>
</dbReference>
<dbReference type="PROSITE" id="PS50885">
    <property type="entry name" value="HAMP"/>
    <property type="match status" value="1"/>
</dbReference>
<dbReference type="SMART" id="SM00387">
    <property type="entry name" value="HATPase_c"/>
    <property type="match status" value="1"/>
</dbReference>
<evidence type="ECO:0000256" key="5">
    <source>
        <dbReference type="ARBA" id="ARBA00022679"/>
    </source>
</evidence>
<dbReference type="Gene3D" id="1.10.287.130">
    <property type="match status" value="1"/>
</dbReference>
<name>A0A8J6J9D1_9FIRM</name>
<dbReference type="Gene3D" id="3.30.565.10">
    <property type="entry name" value="Histidine kinase-like ATPase, C-terminal domain"/>
    <property type="match status" value="1"/>
</dbReference>
<dbReference type="Proteomes" id="UP000628736">
    <property type="component" value="Unassembled WGS sequence"/>
</dbReference>
<dbReference type="PANTHER" id="PTHR45453:SF3">
    <property type="entry name" value="HISTIDINE KINASE"/>
    <property type="match status" value="1"/>
</dbReference>
<dbReference type="Pfam" id="PF02518">
    <property type="entry name" value="HATPase_c"/>
    <property type="match status" value="1"/>
</dbReference>
<dbReference type="CDD" id="cd06225">
    <property type="entry name" value="HAMP"/>
    <property type="match status" value="1"/>
</dbReference>
<evidence type="ECO:0000256" key="9">
    <source>
        <dbReference type="SAM" id="Phobius"/>
    </source>
</evidence>
<keyword evidence="6" id="KW-0418">Kinase</keyword>
<dbReference type="InterPro" id="IPR050351">
    <property type="entry name" value="BphY/WalK/GraS-like"/>
</dbReference>
<dbReference type="PRINTS" id="PR00344">
    <property type="entry name" value="BCTRLSENSOR"/>
</dbReference>
<proteinExistence type="predicted"/>
<dbReference type="InterPro" id="IPR036097">
    <property type="entry name" value="HisK_dim/P_sf"/>
</dbReference>
<dbReference type="GO" id="GO:0005886">
    <property type="term" value="C:plasma membrane"/>
    <property type="evidence" value="ECO:0007669"/>
    <property type="project" value="TreeGrafter"/>
</dbReference>
<protein>
    <recommendedName>
        <fullName evidence="3">histidine kinase</fullName>
        <ecNumber evidence="3">2.7.13.3</ecNumber>
    </recommendedName>
</protein>
<dbReference type="InterPro" id="IPR036890">
    <property type="entry name" value="HATPase_C_sf"/>
</dbReference>
<dbReference type="InterPro" id="IPR003660">
    <property type="entry name" value="HAMP_dom"/>
</dbReference>
<dbReference type="EMBL" id="JACOPO010000006">
    <property type="protein sequence ID" value="MBC5723206.1"/>
    <property type="molecule type" value="Genomic_DNA"/>
</dbReference>
<dbReference type="RefSeq" id="WP_186853079.1">
    <property type="nucleotide sequence ID" value="NZ_JACOPO010000006.1"/>
</dbReference>
<keyword evidence="8" id="KW-0175">Coiled coil</keyword>
<dbReference type="GO" id="GO:0004721">
    <property type="term" value="F:phosphoprotein phosphatase activity"/>
    <property type="evidence" value="ECO:0007669"/>
    <property type="project" value="TreeGrafter"/>
</dbReference>
<evidence type="ECO:0000256" key="4">
    <source>
        <dbReference type="ARBA" id="ARBA00022553"/>
    </source>
</evidence>
<dbReference type="InterPro" id="IPR003594">
    <property type="entry name" value="HATPase_dom"/>
</dbReference>
<evidence type="ECO:0000313" key="12">
    <source>
        <dbReference type="EMBL" id="MBC5723206.1"/>
    </source>
</evidence>
<comment type="catalytic activity">
    <reaction evidence="1">
        <text>ATP + protein L-histidine = ADP + protein N-phospho-L-histidine.</text>
        <dbReference type="EC" id="2.7.13.3"/>
    </reaction>
</comment>
<evidence type="ECO:0000256" key="1">
    <source>
        <dbReference type="ARBA" id="ARBA00000085"/>
    </source>
</evidence>
<dbReference type="AlphaFoldDB" id="A0A8J6J9D1"/>
<dbReference type="InterPro" id="IPR004358">
    <property type="entry name" value="Sig_transdc_His_kin-like_C"/>
</dbReference>
<feature type="transmembrane region" description="Helical" evidence="9">
    <location>
        <begin position="12"/>
        <end position="36"/>
    </location>
</feature>
<keyword evidence="9" id="KW-0472">Membrane</keyword>